<sequence>MLSDEHWLKLQPMFKQVRINNKNNKPNLKISVEGMLYRIRTGIPWRDLPSKFGKWNTVFQKFNDGSAKGKELKVFNALVQDPDLEWMFIEGFYTKAHQHSSGAATKNPESIGKSRAGLTSKIHRVVDAMGFPIDFNITGGEVNNCTAAPDLLDQRPEAENVIADKGYDSKKVRRKITEGGFNPIIPRRKGSKTGNKDMDWVLYKYRYLVENIFARIKHFRAVATGYDKLKRNYASIVAMASCIICLSM</sequence>
<evidence type="ECO:0000259" key="2">
    <source>
        <dbReference type="Pfam" id="PF13340"/>
    </source>
</evidence>
<dbReference type="PANTHER" id="PTHR30007:SF1">
    <property type="entry name" value="BLR1914 PROTEIN"/>
    <property type="match status" value="1"/>
</dbReference>
<dbReference type="AlphaFoldDB" id="A0A2H9T7B2"/>
<dbReference type="GO" id="GO:0003677">
    <property type="term" value="F:DNA binding"/>
    <property type="evidence" value="ECO:0007669"/>
    <property type="project" value="InterPro"/>
</dbReference>
<dbReference type="Pfam" id="PF13340">
    <property type="entry name" value="DUF4096"/>
    <property type="match status" value="1"/>
</dbReference>
<proteinExistence type="predicted"/>
<organism evidence="3">
    <name type="scientific">invertebrate metagenome</name>
    <dbReference type="NCBI Taxonomy" id="1711999"/>
    <lineage>
        <taxon>unclassified sequences</taxon>
        <taxon>metagenomes</taxon>
        <taxon>organismal metagenomes</taxon>
    </lineage>
</organism>
<dbReference type="PANTHER" id="PTHR30007">
    <property type="entry name" value="PHP DOMAIN PROTEIN"/>
    <property type="match status" value="1"/>
</dbReference>
<dbReference type="Pfam" id="PF01609">
    <property type="entry name" value="DDE_Tnp_1"/>
    <property type="match status" value="1"/>
</dbReference>
<dbReference type="GO" id="GO:0004803">
    <property type="term" value="F:transposase activity"/>
    <property type="evidence" value="ECO:0007669"/>
    <property type="project" value="InterPro"/>
</dbReference>
<dbReference type="InterPro" id="IPR025161">
    <property type="entry name" value="IS402-like_dom"/>
</dbReference>
<evidence type="ECO:0000259" key="1">
    <source>
        <dbReference type="Pfam" id="PF01609"/>
    </source>
</evidence>
<reference evidence="3" key="1">
    <citation type="journal article" date="2017" name="Appl. Environ. Microbiol.">
        <title>Molecular characterization of an Endozoicomonas-like organism causing infection in king scallop Pecten maximus L.</title>
        <authorList>
            <person name="Cano I."/>
            <person name="van Aerle R."/>
            <person name="Ross S."/>
            <person name="Verner-Jeffreys D.W."/>
            <person name="Paley R.K."/>
            <person name="Rimmer G."/>
            <person name="Ryder D."/>
            <person name="Hooper P."/>
            <person name="Stone D."/>
            <person name="Feist S.W."/>
        </authorList>
    </citation>
    <scope>NUCLEOTIDE SEQUENCE</scope>
</reference>
<comment type="caution">
    <text evidence="3">The sequence shown here is derived from an EMBL/GenBank/DDBJ whole genome shotgun (WGS) entry which is preliminary data.</text>
</comment>
<accession>A0A2H9T7B2</accession>
<feature type="domain" description="Insertion element IS402-like" evidence="2">
    <location>
        <begin position="2"/>
        <end position="69"/>
    </location>
</feature>
<name>A0A2H9T7B2_9ZZZZ</name>
<gene>
    <name evidence="3" type="ORF">CI610_01902</name>
</gene>
<dbReference type="GO" id="GO:0006313">
    <property type="term" value="P:DNA transposition"/>
    <property type="evidence" value="ECO:0007669"/>
    <property type="project" value="InterPro"/>
</dbReference>
<evidence type="ECO:0000313" key="3">
    <source>
        <dbReference type="EMBL" id="PJE79120.1"/>
    </source>
</evidence>
<feature type="domain" description="Transposase IS4-like" evidence="1">
    <location>
        <begin position="103"/>
        <end position="243"/>
    </location>
</feature>
<dbReference type="NCBIfam" id="NF033580">
    <property type="entry name" value="transpos_IS5_3"/>
    <property type="match status" value="1"/>
</dbReference>
<dbReference type="InterPro" id="IPR002559">
    <property type="entry name" value="Transposase_11"/>
</dbReference>
<protein>
    <submittedName>
        <fullName evidence="3">Uncharacterized protein</fullName>
    </submittedName>
</protein>
<dbReference type="EMBL" id="NSIT01000093">
    <property type="protein sequence ID" value="PJE79120.1"/>
    <property type="molecule type" value="Genomic_DNA"/>
</dbReference>